<protein>
    <submittedName>
        <fullName evidence="1">Uncharacterized protein</fullName>
    </submittedName>
</protein>
<sequence length="347" mass="37934">MNKKFPIKKWTAAAAAAAILAGGALPLGTATTAAESAVSAEAGSSAYLQSEARIQLIELILSNEEAENALQIASGVDEHADLYKISKEALVQVFDPSVSDTKLRETYRKFVKEYDAFLALRFRNGASSQVNPIQRSIEAIYRFESQPFSPKTQARLDMMRQAIEVFKNPENSTSLIVETFKNYVSYGIAENRSTPTDAAVQQEYLRVIAEREASLAKNLAASAAKPEDYAAQLQRHREISARAQSAISDPSTTYNARKAAYLSYFPSANAMGSSIWLSENLLTARKLLESPAGIRSGQYPASAFGELKVAINKANNVLQNEKLEIPISRASSDLSDAIRIFRGRLVP</sequence>
<organism evidence="1 2">
    <name type="scientific">Saccharibacillus sacchari</name>
    <dbReference type="NCBI Taxonomy" id="456493"/>
    <lineage>
        <taxon>Bacteria</taxon>
        <taxon>Bacillati</taxon>
        <taxon>Bacillota</taxon>
        <taxon>Bacilli</taxon>
        <taxon>Bacillales</taxon>
        <taxon>Paenibacillaceae</taxon>
        <taxon>Saccharibacillus</taxon>
    </lineage>
</organism>
<reference evidence="1" key="1">
    <citation type="submission" date="2024-03" db="EMBL/GenBank/DDBJ databases">
        <title>Whole genome sequecning of epiphytes from Marcgravia umbellata leaves.</title>
        <authorList>
            <person name="Kumar G."/>
            <person name="Savka M.A."/>
        </authorList>
    </citation>
    <scope>NUCLEOTIDE SEQUENCE</scope>
    <source>
        <strain evidence="1">RIT_BL5</strain>
    </source>
</reference>
<evidence type="ECO:0000313" key="1">
    <source>
        <dbReference type="EMBL" id="MEJ8304493.1"/>
    </source>
</evidence>
<gene>
    <name evidence="1" type="ORF">WKI47_11365</name>
</gene>
<proteinExistence type="predicted"/>
<accession>A0ACC6PC38</accession>
<comment type="caution">
    <text evidence="1">The sequence shown here is derived from an EMBL/GenBank/DDBJ whole genome shotgun (WGS) entry which is preliminary data.</text>
</comment>
<evidence type="ECO:0000313" key="2">
    <source>
        <dbReference type="Proteomes" id="UP001380953"/>
    </source>
</evidence>
<keyword evidence="2" id="KW-1185">Reference proteome</keyword>
<name>A0ACC6PC38_9BACL</name>
<dbReference type="Proteomes" id="UP001380953">
    <property type="component" value="Unassembled WGS sequence"/>
</dbReference>
<dbReference type="EMBL" id="JBBKAR010000033">
    <property type="protein sequence ID" value="MEJ8304493.1"/>
    <property type="molecule type" value="Genomic_DNA"/>
</dbReference>